<feature type="domain" description="Formyl transferase N-terminal" evidence="9">
    <location>
        <begin position="6"/>
        <end position="183"/>
    </location>
</feature>
<dbReference type="Proteomes" id="UP000297475">
    <property type="component" value="Unassembled WGS sequence"/>
</dbReference>
<dbReference type="PANTHER" id="PTHR11138">
    <property type="entry name" value="METHIONYL-TRNA FORMYLTRANSFERASE"/>
    <property type="match status" value="1"/>
</dbReference>
<evidence type="ECO:0000256" key="7">
    <source>
        <dbReference type="ARBA" id="ARBA00048558"/>
    </source>
</evidence>
<name>A0A4Z0WCQ5_9GAMM</name>
<dbReference type="SUPFAM" id="SSF53328">
    <property type="entry name" value="Formyltransferase"/>
    <property type="match status" value="1"/>
</dbReference>
<evidence type="ECO:0000256" key="4">
    <source>
        <dbReference type="ARBA" id="ARBA00016014"/>
    </source>
</evidence>
<accession>A0A4Z0WCQ5</accession>
<dbReference type="InterPro" id="IPR044135">
    <property type="entry name" value="Met-tRNA-FMT_C"/>
</dbReference>
<dbReference type="PANTHER" id="PTHR11138:SF5">
    <property type="entry name" value="METHIONYL-TRNA FORMYLTRANSFERASE, MITOCHONDRIAL"/>
    <property type="match status" value="1"/>
</dbReference>
<evidence type="ECO:0000256" key="6">
    <source>
        <dbReference type="ARBA" id="ARBA00022917"/>
    </source>
</evidence>
<feature type="domain" description="Formyl transferase C-terminal" evidence="10">
    <location>
        <begin position="207"/>
        <end position="302"/>
    </location>
</feature>
<dbReference type="GO" id="GO:0005829">
    <property type="term" value="C:cytosol"/>
    <property type="evidence" value="ECO:0007669"/>
    <property type="project" value="TreeGrafter"/>
</dbReference>
<dbReference type="SUPFAM" id="SSF50486">
    <property type="entry name" value="FMT C-terminal domain-like"/>
    <property type="match status" value="1"/>
</dbReference>
<evidence type="ECO:0000313" key="12">
    <source>
        <dbReference type="Proteomes" id="UP000297475"/>
    </source>
</evidence>
<dbReference type="InterPro" id="IPR036477">
    <property type="entry name" value="Formyl_transf_N_sf"/>
</dbReference>
<dbReference type="NCBIfam" id="TIGR00460">
    <property type="entry name" value="fmt"/>
    <property type="match status" value="1"/>
</dbReference>
<keyword evidence="5 8" id="KW-0808">Transferase</keyword>
<dbReference type="InterPro" id="IPR002376">
    <property type="entry name" value="Formyl_transf_N"/>
</dbReference>
<comment type="caution">
    <text evidence="11">The sequence shown here is derived from an EMBL/GenBank/DDBJ whole genome shotgun (WGS) entry which is preliminary data.</text>
</comment>
<dbReference type="InterPro" id="IPR001555">
    <property type="entry name" value="GART_AS"/>
</dbReference>
<evidence type="ECO:0000256" key="1">
    <source>
        <dbReference type="ARBA" id="ARBA00002606"/>
    </source>
</evidence>
<organism evidence="11 12">
    <name type="scientific">Natronospirillum operosum</name>
    <dbReference type="NCBI Taxonomy" id="2759953"/>
    <lineage>
        <taxon>Bacteria</taxon>
        <taxon>Pseudomonadati</taxon>
        <taxon>Pseudomonadota</taxon>
        <taxon>Gammaproteobacteria</taxon>
        <taxon>Oceanospirillales</taxon>
        <taxon>Natronospirillaceae</taxon>
        <taxon>Natronospirillum</taxon>
    </lineage>
</organism>
<dbReference type="FunFam" id="3.40.50.12230:FF:000001">
    <property type="entry name" value="Methionyl-tRNA formyltransferase"/>
    <property type="match status" value="1"/>
</dbReference>
<reference evidence="11 12" key="1">
    <citation type="submission" date="2019-04" db="EMBL/GenBank/DDBJ databases">
        <title>Natronospirillum operosus gen. nov., sp. nov., a haloalkaliphilic satellite isolated from decaying biomass of laboratory culture of cyanobacterium Geitlerinema sp. and proposal of Natronospirillaceae fam. nov. and Saccharospirillaceae fam. nov.</title>
        <authorList>
            <person name="Kevbrin V."/>
            <person name="Boltyanskaya Y."/>
            <person name="Koziaeva V."/>
            <person name="Grouzdev D.S."/>
            <person name="Park M."/>
            <person name="Cho J."/>
        </authorList>
    </citation>
    <scope>NUCLEOTIDE SEQUENCE [LARGE SCALE GENOMIC DNA]</scope>
    <source>
        <strain evidence="11 12">G-116</strain>
    </source>
</reference>
<evidence type="ECO:0000256" key="3">
    <source>
        <dbReference type="ARBA" id="ARBA00012261"/>
    </source>
</evidence>
<dbReference type="OrthoDB" id="9802815at2"/>
<dbReference type="AlphaFoldDB" id="A0A4Z0WCQ5"/>
<dbReference type="Gene3D" id="3.10.25.10">
    <property type="entry name" value="Formyl transferase, C-terminal domain"/>
    <property type="match status" value="1"/>
</dbReference>
<evidence type="ECO:0000313" key="11">
    <source>
        <dbReference type="EMBL" id="TGG91495.1"/>
    </source>
</evidence>
<dbReference type="HAMAP" id="MF_00182">
    <property type="entry name" value="Formyl_trans"/>
    <property type="match status" value="1"/>
</dbReference>
<dbReference type="EC" id="2.1.2.9" evidence="3 8"/>
<dbReference type="InterPro" id="IPR005794">
    <property type="entry name" value="Fmt"/>
</dbReference>
<dbReference type="InterPro" id="IPR037022">
    <property type="entry name" value="Formyl_trans_C_sf"/>
</dbReference>
<comment type="function">
    <text evidence="1 8">Attaches a formyl group to the free amino group of methionyl-tRNA(fMet). The formyl group appears to play a dual role in the initiator identity of N-formylmethionyl-tRNA by promoting its recognition by IF2 and preventing the misappropriation of this tRNA by the elongation apparatus.</text>
</comment>
<evidence type="ECO:0000256" key="5">
    <source>
        <dbReference type="ARBA" id="ARBA00022679"/>
    </source>
</evidence>
<dbReference type="InterPro" id="IPR011034">
    <property type="entry name" value="Formyl_transferase-like_C_sf"/>
</dbReference>
<feature type="binding site" evidence="8">
    <location>
        <begin position="113"/>
        <end position="116"/>
    </location>
    <ligand>
        <name>(6S)-5,6,7,8-tetrahydrofolate</name>
        <dbReference type="ChEBI" id="CHEBI:57453"/>
    </ligand>
</feature>
<dbReference type="Pfam" id="PF00551">
    <property type="entry name" value="Formyl_trans_N"/>
    <property type="match status" value="1"/>
</dbReference>
<keyword evidence="12" id="KW-1185">Reference proteome</keyword>
<evidence type="ECO:0000256" key="8">
    <source>
        <dbReference type="HAMAP-Rule" id="MF_00182"/>
    </source>
</evidence>
<comment type="catalytic activity">
    <reaction evidence="7 8">
        <text>L-methionyl-tRNA(fMet) + (6R)-10-formyltetrahydrofolate = N-formyl-L-methionyl-tRNA(fMet) + (6S)-5,6,7,8-tetrahydrofolate + H(+)</text>
        <dbReference type="Rhea" id="RHEA:24380"/>
        <dbReference type="Rhea" id="RHEA-COMP:9952"/>
        <dbReference type="Rhea" id="RHEA-COMP:9953"/>
        <dbReference type="ChEBI" id="CHEBI:15378"/>
        <dbReference type="ChEBI" id="CHEBI:57453"/>
        <dbReference type="ChEBI" id="CHEBI:78530"/>
        <dbReference type="ChEBI" id="CHEBI:78844"/>
        <dbReference type="ChEBI" id="CHEBI:195366"/>
        <dbReference type="EC" id="2.1.2.9"/>
    </reaction>
</comment>
<gene>
    <name evidence="8" type="primary">fmt</name>
    <name evidence="11" type="ORF">E4656_15815</name>
</gene>
<dbReference type="CDD" id="cd08704">
    <property type="entry name" value="Met_tRNA_FMT_C"/>
    <property type="match status" value="1"/>
</dbReference>
<dbReference type="EMBL" id="SRMF01000008">
    <property type="protein sequence ID" value="TGG91495.1"/>
    <property type="molecule type" value="Genomic_DNA"/>
</dbReference>
<evidence type="ECO:0000259" key="9">
    <source>
        <dbReference type="Pfam" id="PF00551"/>
    </source>
</evidence>
<sequence>MPEVQRIVFAGTPDFAARPLQQLLDAGVRPVAVYTQPDRPAGRGRQASASPVKQTAVAAGLPVFQPPHFRDQTSLDELQALQPDLMIVVAYGLLLPTAVLTTPRLGCINVHASLLPRWRGAAPIQRALEAGDTESGVTLMQMDAGLDTGPMIAERRLPLPATMTGGELHDALAELGAQLLLETLPDIEQKLAAARPQPDTGVTYAHKLSKQEGQLDWQQSAQALANRVRAFNPWPVCWFEWQGKPVRVWSAQADSAEATRPGTVRRSDERLYIATGDGWLELLQVQPAGKKAMPVADWLRGSGQALQSGEVLT</sequence>
<dbReference type="PROSITE" id="PS00373">
    <property type="entry name" value="GART"/>
    <property type="match status" value="1"/>
</dbReference>
<protein>
    <recommendedName>
        <fullName evidence="4 8">Methionyl-tRNA formyltransferase</fullName>
        <ecNumber evidence="3 8">2.1.2.9</ecNumber>
    </recommendedName>
</protein>
<dbReference type="CDD" id="cd08646">
    <property type="entry name" value="FMT_core_Met-tRNA-FMT_N"/>
    <property type="match status" value="1"/>
</dbReference>
<dbReference type="GO" id="GO:0004479">
    <property type="term" value="F:methionyl-tRNA formyltransferase activity"/>
    <property type="evidence" value="ECO:0007669"/>
    <property type="project" value="UniProtKB-UniRule"/>
</dbReference>
<evidence type="ECO:0000259" key="10">
    <source>
        <dbReference type="Pfam" id="PF02911"/>
    </source>
</evidence>
<keyword evidence="6 8" id="KW-0648">Protein biosynthesis</keyword>
<dbReference type="InterPro" id="IPR041711">
    <property type="entry name" value="Met-tRNA-FMT_N"/>
</dbReference>
<dbReference type="Gene3D" id="3.40.50.170">
    <property type="entry name" value="Formyl transferase, N-terminal domain"/>
    <property type="match status" value="1"/>
</dbReference>
<comment type="similarity">
    <text evidence="2 8">Belongs to the Fmt family.</text>
</comment>
<dbReference type="InterPro" id="IPR005793">
    <property type="entry name" value="Formyl_trans_C"/>
</dbReference>
<dbReference type="Pfam" id="PF02911">
    <property type="entry name" value="Formyl_trans_C"/>
    <property type="match status" value="1"/>
</dbReference>
<dbReference type="RefSeq" id="WP_135484279.1">
    <property type="nucleotide sequence ID" value="NZ_SRMF01000008.1"/>
</dbReference>
<evidence type="ECO:0000256" key="2">
    <source>
        <dbReference type="ARBA" id="ARBA00010699"/>
    </source>
</evidence>
<proteinExistence type="inferred from homology"/>